<dbReference type="Pfam" id="PF13440">
    <property type="entry name" value="Polysacc_synt_3"/>
    <property type="match status" value="1"/>
</dbReference>
<dbReference type="STRING" id="797209.GCA_000376445_03249"/>
<reference evidence="7 9" key="1">
    <citation type="journal article" date="2014" name="ISME J.">
        <title>Trehalose/2-sulfotrehalose biosynthesis and glycine-betaine uptake are widely spread mechanisms for osmoadaptation in the Halobacteriales.</title>
        <authorList>
            <person name="Youssef N.H."/>
            <person name="Savage-Ashlock K.N."/>
            <person name="McCully A.L."/>
            <person name="Luedtke B."/>
            <person name="Shaw E.I."/>
            <person name="Hoff W.D."/>
            <person name="Elshahed M.S."/>
        </authorList>
    </citation>
    <scope>NUCLEOTIDE SEQUENCE [LARGE SCALE GENOMIC DNA]</scope>
    <source>
        <strain evidence="7 9">DX253</strain>
    </source>
</reference>
<comment type="subcellular location">
    <subcellularLocation>
        <location evidence="1">Cell membrane</location>
        <topology evidence="1">Multi-pass membrane protein</topology>
    </subcellularLocation>
</comment>
<evidence type="ECO:0000256" key="6">
    <source>
        <dbReference type="SAM" id="Phobius"/>
    </source>
</evidence>
<feature type="transmembrane region" description="Helical" evidence="6">
    <location>
        <begin position="122"/>
        <end position="143"/>
    </location>
</feature>
<dbReference type="InterPro" id="IPR050833">
    <property type="entry name" value="Poly_Biosynth_Transport"/>
</dbReference>
<feature type="transmembrane region" description="Helical" evidence="6">
    <location>
        <begin position="15"/>
        <end position="35"/>
    </location>
</feature>
<feature type="transmembrane region" description="Helical" evidence="6">
    <location>
        <begin position="425"/>
        <end position="447"/>
    </location>
</feature>
<keyword evidence="5 6" id="KW-0472">Membrane</keyword>
<feature type="transmembrane region" description="Helical" evidence="6">
    <location>
        <begin position="83"/>
        <end position="110"/>
    </location>
</feature>
<dbReference type="CDD" id="cd13128">
    <property type="entry name" value="MATE_Wzx_like"/>
    <property type="match status" value="1"/>
</dbReference>
<feature type="transmembrane region" description="Helical" evidence="6">
    <location>
        <begin position="392"/>
        <end position="413"/>
    </location>
</feature>
<gene>
    <name evidence="8" type="ORF">SAMN05444342_2884</name>
    <name evidence="7" type="ORF">ZOD2009_21042</name>
</gene>
<evidence type="ECO:0000313" key="7">
    <source>
        <dbReference type="EMBL" id="EFW90120.1"/>
    </source>
</evidence>
<feature type="transmembrane region" description="Helical" evidence="6">
    <location>
        <begin position="181"/>
        <end position="200"/>
    </location>
</feature>
<dbReference type="eggNOG" id="arCOG02209">
    <property type="taxonomic scope" value="Archaea"/>
</dbReference>
<dbReference type="OrthoDB" id="202076at2157"/>
<keyword evidence="10" id="KW-1185">Reference proteome</keyword>
<dbReference type="GO" id="GO:0005886">
    <property type="term" value="C:plasma membrane"/>
    <property type="evidence" value="ECO:0007669"/>
    <property type="project" value="UniProtKB-SubCell"/>
</dbReference>
<dbReference type="Proteomes" id="UP000003751">
    <property type="component" value="Unassembled WGS sequence"/>
</dbReference>
<organism evidence="7 9">
    <name type="scientific">Haladaptatus paucihalophilus DX253</name>
    <dbReference type="NCBI Taxonomy" id="797209"/>
    <lineage>
        <taxon>Archaea</taxon>
        <taxon>Methanobacteriati</taxon>
        <taxon>Methanobacteriota</taxon>
        <taxon>Stenosarchaea group</taxon>
        <taxon>Halobacteria</taxon>
        <taxon>Halobacteriales</taxon>
        <taxon>Haladaptataceae</taxon>
        <taxon>Haladaptatus</taxon>
    </lineage>
</organism>
<dbReference type="PANTHER" id="PTHR30250">
    <property type="entry name" value="PST FAMILY PREDICTED COLANIC ACID TRANSPORTER"/>
    <property type="match status" value="1"/>
</dbReference>
<evidence type="ECO:0000256" key="5">
    <source>
        <dbReference type="ARBA" id="ARBA00023136"/>
    </source>
</evidence>
<dbReference type="PATRIC" id="fig|797209.4.peg.4124"/>
<reference evidence="8" key="3">
    <citation type="submission" date="2016-11" db="EMBL/GenBank/DDBJ databases">
        <authorList>
            <person name="Jaros S."/>
            <person name="Januszkiewicz K."/>
            <person name="Wedrychowicz H."/>
        </authorList>
    </citation>
    <scope>NUCLEOTIDE SEQUENCE [LARGE SCALE GENOMIC DNA]</scope>
    <source>
        <strain evidence="8">DX253</strain>
    </source>
</reference>
<keyword evidence="4 6" id="KW-1133">Transmembrane helix</keyword>
<proteinExistence type="predicted"/>
<keyword evidence="2" id="KW-1003">Cell membrane</keyword>
<dbReference type="EMBL" id="FRAN01000004">
    <property type="protein sequence ID" value="SHL06128.1"/>
    <property type="molecule type" value="Genomic_DNA"/>
</dbReference>
<evidence type="ECO:0000256" key="1">
    <source>
        <dbReference type="ARBA" id="ARBA00004651"/>
    </source>
</evidence>
<dbReference type="RefSeq" id="WP_007983249.1">
    <property type="nucleotide sequence ID" value="NZ_AEMG01000029.1"/>
</dbReference>
<name>E7QZJ9_HALPU</name>
<feature type="transmembrane region" description="Helical" evidence="6">
    <location>
        <begin position="453"/>
        <end position="477"/>
    </location>
</feature>
<reference evidence="10" key="2">
    <citation type="submission" date="2016-11" db="EMBL/GenBank/DDBJ databases">
        <authorList>
            <person name="Varghese N."/>
            <person name="Submissions S."/>
        </authorList>
    </citation>
    <scope>NUCLEOTIDE SEQUENCE [LARGE SCALE GENOMIC DNA]</scope>
    <source>
        <strain evidence="10">DX253</strain>
    </source>
</reference>
<evidence type="ECO:0000313" key="10">
    <source>
        <dbReference type="Proteomes" id="UP000184203"/>
    </source>
</evidence>
<accession>E7QZJ9</accession>
<feature type="transmembrane region" description="Helical" evidence="6">
    <location>
        <begin position="306"/>
        <end position="328"/>
    </location>
</feature>
<sequence length="487" mass="53538">MSIISRLGNKLKFEFTARIVAVLSGGILTVALARLLRPSEYGLLFLTLAILNISITFSRLGIGKSTSRYISEYREMDPGQIPYILRFGFLFTLLMISIVCVILLVVHKTIADLVSEPNLNRFLLFGTAFIAFSTLVSFVRFSLQGFEDIKGSSIIFLIDRGGRTVFALGLVLIGLGATGALAGYIIASVISSIIGIIYIYKSHYFESIQERIEPQLRKRITEYSFPLVVSSAARSIDNRIDIFLVGFFINPTAVAYYTISKQLIDFIQVPISSLTFTFSPAIKSEMTKGNLDSAANMYEEALSYTLLLYVPAAAGLIILSEPIIRVFFGKQYLEAVPVLQALSVYAVLLSISVLTGNSLDFIGRARERAIIKGITSVANAVLNVLLLPRMGVFGAAIATVITHSIFTVSTIYYMSLEIQVRKLWLFRYSTAVVAITTVMSIVVYLLSKYISNMISLIAIVGVGVITWTFLSVTAGLVDVDEVSQIVQ</sequence>
<dbReference type="PANTHER" id="PTHR30250:SF11">
    <property type="entry name" value="O-ANTIGEN TRANSPORTER-RELATED"/>
    <property type="match status" value="1"/>
</dbReference>
<dbReference type="AlphaFoldDB" id="E7QZJ9"/>
<evidence type="ECO:0000256" key="2">
    <source>
        <dbReference type="ARBA" id="ARBA00022475"/>
    </source>
</evidence>
<feature type="transmembrane region" description="Helical" evidence="6">
    <location>
        <begin position="340"/>
        <end position="362"/>
    </location>
</feature>
<feature type="transmembrane region" description="Helical" evidence="6">
    <location>
        <begin position="242"/>
        <end position="259"/>
    </location>
</feature>
<evidence type="ECO:0000313" key="8">
    <source>
        <dbReference type="EMBL" id="SHL06128.1"/>
    </source>
</evidence>
<evidence type="ECO:0000256" key="3">
    <source>
        <dbReference type="ARBA" id="ARBA00022692"/>
    </source>
</evidence>
<protein>
    <submittedName>
        <fullName evidence="8">Membrane protein involved in the export of O-antigen and teichoic acid</fullName>
    </submittedName>
    <submittedName>
        <fullName evidence="7">Polysaccharide biosynthesis protein</fullName>
    </submittedName>
</protein>
<keyword evidence="3 6" id="KW-0812">Transmembrane</keyword>
<dbReference type="EMBL" id="AEMG01000029">
    <property type="protein sequence ID" value="EFW90120.1"/>
    <property type="molecule type" value="Genomic_DNA"/>
</dbReference>
<evidence type="ECO:0000256" key="4">
    <source>
        <dbReference type="ARBA" id="ARBA00022989"/>
    </source>
</evidence>
<feature type="transmembrane region" description="Helical" evidence="6">
    <location>
        <begin position="41"/>
        <end position="62"/>
    </location>
</feature>
<dbReference type="Proteomes" id="UP000184203">
    <property type="component" value="Unassembled WGS sequence"/>
</dbReference>
<evidence type="ECO:0000313" key="9">
    <source>
        <dbReference type="Proteomes" id="UP000003751"/>
    </source>
</evidence>